<dbReference type="GO" id="GO:0046872">
    <property type="term" value="F:metal ion binding"/>
    <property type="evidence" value="ECO:0007669"/>
    <property type="project" value="UniProtKB-KW"/>
</dbReference>
<evidence type="ECO:0000313" key="15">
    <source>
        <dbReference type="WBParaSite" id="ACRNAN_Path_73.g266.t1"/>
    </source>
</evidence>
<evidence type="ECO:0000256" key="2">
    <source>
        <dbReference type="ARBA" id="ARBA00022723"/>
    </source>
</evidence>
<dbReference type="PROSITE" id="PS00478">
    <property type="entry name" value="LIM_DOMAIN_1"/>
    <property type="match status" value="1"/>
</dbReference>
<keyword evidence="2 10" id="KW-0479">Metal-binding</keyword>
<dbReference type="FunFam" id="1.10.10.60:FF:000620">
    <property type="entry name" value="Mechanosensory protein 3"/>
    <property type="match status" value="1"/>
</dbReference>
<evidence type="ECO:0000256" key="3">
    <source>
        <dbReference type="ARBA" id="ARBA00022737"/>
    </source>
</evidence>
<feature type="domain" description="Homeobox" evidence="13">
    <location>
        <begin position="231"/>
        <end position="291"/>
    </location>
</feature>
<dbReference type="Gene3D" id="1.10.10.60">
    <property type="entry name" value="Homeodomain-like"/>
    <property type="match status" value="1"/>
</dbReference>
<evidence type="ECO:0000256" key="4">
    <source>
        <dbReference type="ARBA" id="ARBA00022833"/>
    </source>
</evidence>
<evidence type="ECO:0000256" key="6">
    <source>
        <dbReference type="ARBA" id="ARBA00023125"/>
    </source>
</evidence>
<dbReference type="PROSITE" id="PS00027">
    <property type="entry name" value="HOMEOBOX_1"/>
    <property type="match status" value="1"/>
</dbReference>
<evidence type="ECO:0000256" key="1">
    <source>
        <dbReference type="ARBA" id="ARBA00004123"/>
    </source>
</evidence>
<evidence type="ECO:0000256" key="8">
    <source>
        <dbReference type="ARBA" id="ARBA00023242"/>
    </source>
</evidence>
<reference evidence="15" key="1">
    <citation type="submission" date="2022-11" db="UniProtKB">
        <authorList>
            <consortium name="WormBaseParasite"/>
        </authorList>
    </citation>
    <scope>IDENTIFICATION</scope>
</reference>
<keyword evidence="5 10" id="KW-0440">LIM domain</keyword>
<dbReference type="InterPro" id="IPR017970">
    <property type="entry name" value="Homeobox_CS"/>
</dbReference>
<dbReference type="GO" id="GO:0000981">
    <property type="term" value="F:DNA-binding transcription factor activity, RNA polymerase II-specific"/>
    <property type="evidence" value="ECO:0007669"/>
    <property type="project" value="InterPro"/>
</dbReference>
<keyword evidence="14" id="KW-1185">Reference proteome</keyword>
<feature type="domain" description="LIM zinc-binding" evidence="12">
    <location>
        <begin position="110"/>
        <end position="175"/>
    </location>
</feature>
<feature type="DNA-binding region" description="Homeobox" evidence="9">
    <location>
        <begin position="233"/>
        <end position="292"/>
    </location>
</feature>
<dbReference type="SMART" id="SM00389">
    <property type="entry name" value="HOX"/>
    <property type="match status" value="1"/>
</dbReference>
<dbReference type="Proteomes" id="UP000887540">
    <property type="component" value="Unplaced"/>
</dbReference>
<evidence type="ECO:0000256" key="7">
    <source>
        <dbReference type="ARBA" id="ARBA00023155"/>
    </source>
</evidence>
<keyword evidence="3" id="KW-0677">Repeat</keyword>
<dbReference type="InterPro" id="IPR050453">
    <property type="entry name" value="LIM_Homeobox_TF"/>
</dbReference>
<comment type="subcellular location">
    <subcellularLocation>
        <location evidence="1 9 11">Nucleus</location>
    </subcellularLocation>
</comment>
<protein>
    <submittedName>
        <fullName evidence="15">LIM zinc-binding domain-containing protein</fullName>
    </submittedName>
</protein>
<dbReference type="InterPro" id="IPR001356">
    <property type="entry name" value="HD"/>
</dbReference>
<dbReference type="Pfam" id="PF00412">
    <property type="entry name" value="LIM"/>
    <property type="match status" value="2"/>
</dbReference>
<dbReference type="SMART" id="SM00132">
    <property type="entry name" value="LIM"/>
    <property type="match status" value="2"/>
</dbReference>
<dbReference type="WBParaSite" id="ACRNAN_Path_73.g266.t1">
    <property type="protein sequence ID" value="ACRNAN_Path_73.g266.t1"/>
    <property type="gene ID" value="ACRNAN_Path_73.g266"/>
</dbReference>
<keyword evidence="4 10" id="KW-0862">Zinc</keyword>
<dbReference type="PROSITE" id="PS50023">
    <property type="entry name" value="LIM_DOMAIN_2"/>
    <property type="match status" value="2"/>
</dbReference>
<evidence type="ECO:0000256" key="11">
    <source>
        <dbReference type="RuleBase" id="RU000682"/>
    </source>
</evidence>
<dbReference type="PROSITE" id="PS50071">
    <property type="entry name" value="HOMEOBOX_2"/>
    <property type="match status" value="1"/>
</dbReference>
<evidence type="ECO:0000256" key="9">
    <source>
        <dbReference type="PROSITE-ProRule" id="PRU00108"/>
    </source>
</evidence>
<dbReference type="CDD" id="cd00086">
    <property type="entry name" value="homeodomain"/>
    <property type="match status" value="1"/>
</dbReference>
<dbReference type="SUPFAM" id="SSF46689">
    <property type="entry name" value="Homeodomain-like"/>
    <property type="match status" value="1"/>
</dbReference>
<organism evidence="14 15">
    <name type="scientific">Acrobeloides nanus</name>
    <dbReference type="NCBI Taxonomy" id="290746"/>
    <lineage>
        <taxon>Eukaryota</taxon>
        <taxon>Metazoa</taxon>
        <taxon>Ecdysozoa</taxon>
        <taxon>Nematoda</taxon>
        <taxon>Chromadorea</taxon>
        <taxon>Rhabditida</taxon>
        <taxon>Tylenchina</taxon>
        <taxon>Cephalobomorpha</taxon>
        <taxon>Cephaloboidea</taxon>
        <taxon>Cephalobidae</taxon>
        <taxon>Acrobeloides</taxon>
    </lineage>
</organism>
<keyword evidence="8 9" id="KW-0539">Nucleus</keyword>
<dbReference type="GO" id="GO:0030182">
    <property type="term" value="P:neuron differentiation"/>
    <property type="evidence" value="ECO:0007669"/>
    <property type="project" value="TreeGrafter"/>
</dbReference>
<evidence type="ECO:0000256" key="10">
    <source>
        <dbReference type="PROSITE-ProRule" id="PRU00125"/>
    </source>
</evidence>
<feature type="domain" description="LIM zinc-binding" evidence="12">
    <location>
        <begin position="50"/>
        <end position="109"/>
    </location>
</feature>
<dbReference type="InterPro" id="IPR009057">
    <property type="entry name" value="Homeodomain-like_sf"/>
</dbReference>
<keyword evidence="6 9" id="KW-0238">DNA-binding</keyword>
<evidence type="ECO:0000259" key="12">
    <source>
        <dbReference type="PROSITE" id="PS50023"/>
    </source>
</evidence>
<dbReference type="InterPro" id="IPR001781">
    <property type="entry name" value="Znf_LIM"/>
</dbReference>
<dbReference type="PANTHER" id="PTHR24208">
    <property type="entry name" value="LIM/HOMEOBOX PROTEIN LHX"/>
    <property type="match status" value="1"/>
</dbReference>
<name>A0A914CAL0_9BILA</name>
<dbReference type="SUPFAM" id="SSF57716">
    <property type="entry name" value="Glucocorticoid receptor-like (DNA-binding domain)"/>
    <property type="match status" value="2"/>
</dbReference>
<keyword evidence="7 9" id="KW-0371">Homeobox</keyword>
<dbReference type="PANTHER" id="PTHR24208:SF170">
    <property type="entry name" value="MECHANOSENSORY PROTEIN 3"/>
    <property type="match status" value="1"/>
</dbReference>
<dbReference type="GO" id="GO:0000977">
    <property type="term" value="F:RNA polymerase II transcription regulatory region sequence-specific DNA binding"/>
    <property type="evidence" value="ECO:0007669"/>
    <property type="project" value="TreeGrafter"/>
</dbReference>
<proteinExistence type="predicted"/>
<dbReference type="AlphaFoldDB" id="A0A914CAL0"/>
<evidence type="ECO:0000259" key="13">
    <source>
        <dbReference type="PROSITE" id="PS50071"/>
    </source>
</evidence>
<dbReference type="Pfam" id="PF00046">
    <property type="entry name" value="Homeodomain"/>
    <property type="match status" value="1"/>
</dbReference>
<dbReference type="Gene3D" id="2.10.110.10">
    <property type="entry name" value="Cysteine Rich Protein"/>
    <property type="match status" value="2"/>
</dbReference>
<dbReference type="GO" id="GO:0005634">
    <property type="term" value="C:nucleus"/>
    <property type="evidence" value="ECO:0007669"/>
    <property type="project" value="UniProtKB-SubCell"/>
</dbReference>
<evidence type="ECO:0000256" key="5">
    <source>
        <dbReference type="ARBA" id="ARBA00023038"/>
    </source>
</evidence>
<evidence type="ECO:0000313" key="14">
    <source>
        <dbReference type="Proteomes" id="UP000887540"/>
    </source>
</evidence>
<sequence length="356" mass="40602">MGDEYCVEIKPLEALGQVIEAIDRDLGFKRAQIPNESAYEEPIFSQLDLNSCNYCQQKIYDKYILKVGNISIHENCAVCTICGMTLEEKCYEKHGHLYCRIHYFKEFSPYQCSGCRFGIAPNEMVFKLKPDVIYHVNCHRCYQCCKQITPGDEIVIDPDTKAVSCAAHGSNFFYNYEYWTSEVPTSSSTETLESPSEISKSTKASLLSGIPDYPYEMYAMGELYSEDGKFLKRRGPRTTIKQNQLDVLNRIFSATPKPSKHARAKLALETGLSMRVIQVWFQNRRSKERRLKHLCNFLRHYEQKGLVPPPYGFSSQDDPLNPCPGNYSPPTSVPQISIDTLSGVPLMHDDVEDMSN</sequence>
<accession>A0A914CAL0</accession>